<dbReference type="CDD" id="cd24162">
    <property type="entry name" value="Prp3_C"/>
    <property type="match status" value="1"/>
</dbReference>
<dbReference type="Pfam" id="PF06544">
    <property type="entry name" value="Prp3_C"/>
    <property type="match status" value="1"/>
</dbReference>
<reference evidence="9" key="1">
    <citation type="submission" date="2021-01" db="EMBL/GenBank/DDBJ databases">
        <authorList>
            <person name="Corre E."/>
            <person name="Pelletier E."/>
            <person name="Niang G."/>
            <person name="Scheremetjew M."/>
            <person name="Finn R."/>
            <person name="Kale V."/>
            <person name="Holt S."/>
            <person name="Cochrane G."/>
            <person name="Meng A."/>
            <person name="Brown T."/>
            <person name="Cohen L."/>
        </authorList>
    </citation>
    <scope>NUCLEOTIDE SEQUENCE</scope>
    <source>
        <strain evidence="9">CCMP1897</strain>
    </source>
</reference>
<evidence type="ECO:0000256" key="5">
    <source>
        <dbReference type="SAM" id="Coils"/>
    </source>
</evidence>
<protein>
    <submittedName>
        <fullName evidence="9">Uncharacterized protein</fullName>
    </submittedName>
</protein>
<evidence type="ECO:0000256" key="3">
    <source>
        <dbReference type="ARBA" id="ARBA00023187"/>
    </source>
</evidence>
<feature type="region of interest" description="Disordered" evidence="6">
    <location>
        <begin position="290"/>
        <end position="316"/>
    </location>
</feature>
<keyword evidence="2" id="KW-0507">mRNA processing</keyword>
<dbReference type="Pfam" id="PF08572">
    <property type="entry name" value="PRP3"/>
    <property type="match status" value="1"/>
</dbReference>
<dbReference type="GO" id="GO:0000398">
    <property type="term" value="P:mRNA splicing, via spliceosome"/>
    <property type="evidence" value="ECO:0007669"/>
    <property type="project" value="InterPro"/>
</dbReference>
<name>A0A7S3UEB9_9CHLO</name>
<feature type="domain" description="Small nuclear ribonucleoprotein Prp3 C-terminal" evidence="7">
    <location>
        <begin position="473"/>
        <end position="596"/>
    </location>
</feature>
<feature type="coiled-coil region" evidence="5">
    <location>
        <begin position="366"/>
        <end position="393"/>
    </location>
</feature>
<comment type="subcellular location">
    <subcellularLocation>
        <location evidence="1">Nucleus</location>
    </subcellularLocation>
</comment>
<sequence>MKRGRRTGSWNVRSKATRCSTQEATRSPRHAWHETVALARRQNWTARRRGPDGVGRTSSHALHDARACSSRSTSAAPRLSPRVSFRLRRKRRARSCVGTSSSAHLSRVATSPSTARPSASHSFQVVVVARVHDVDVAQRVAGLPVRCKRVRFEGEPAAMASESGRKRRRWDASVADASTMDDKAAKAEALKAKIEARLQRIQAKDPKEIVLEKDVAKETSATKEKEAHVVERGEVPKLEDASLERYAERGWERKPRSELAFVEAGKFQRQAHNERLKAKYGEEVAKKMRRREMRDDKFGPKPGKEKEDPSTPDVEWWDAPLLMNGTYEDVDEDKCNLVEEKISVYVEHPVPIEPPAEAPPPPPQPLKLTKKEMKKLRTQRRQAREKEKQALIAQGLLEPPKPKVKISNLMRVLGEEASMDPTAIEKEVRKQMEERQRAHEDRNLARQLTPAEKREKKLKKMFDSDVPNETHVAVFRIRRLDNPQHRFKVDVNARENRLTGVCLITSDMVLVVAEGVPKAIKRYSKLLLNRIDWNADVETSATTSTFDKRHNTCECVWQGIVAKPNFRKFRVEDCELEALARRTLAGAGVEHYWDMASNVPET</sequence>
<dbReference type="PANTHER" id="PTHR14212">
    <property type="entry name" value="U4/U6-ASSOCIATED RNA SPLICING FACTOR-RELATED"/>
    <property type="match status" value="1"/>
</dbReference>
<feature type="region of interest" description="Disordered" evidence="6">
    <location>
        <begin position="43"/>
        <end position="119"/>
    </location>
</feature>
<organism evidence="9">
    <name type="scientific">Picocystis salinarum</name>
    <dbReference type="NCBI Taxonomy" id="88271"/>
    <lineage>
        <taxon>Eukaryota</taxon>
        <taxon>Viridiplantae</taxon>
        <taxon>Chlorophyta</taxon>
        <taxon>Picocystophyceae</taxon>
        <taxon>Picocystales</taxon>
        <taxon>Picocystaceae</taxon>
        <taxon>Picocystis</taxon>
    </lineage>
</organism>
<proteinExistence type="predicted"/>
<dbReference type="InterPro" id="IPR027104">
    <property type="entry name" value="Prp3"/>
</dbReference>
<dbReference type="PANTHER" id="PTHR14212:SF0">
    <property type="entry name" value="U4_U6 SMALL NUCLEAR RIBONUCLEOPROTEIN PRP3"/>
    <property type="match status" value="1"/>
</dbReference>
<feature type="compositionally biased region" description="Basic residues" evidence="6">
    <location>
        <begin position="85"/>
        <end position="94"/>
    </location>
</feature>
<evidence type="ECO:0000256" key="2">
    <source>
        <dbReference type="ARBA" id="ARBA00022664"/>
    </source>
</evidence>
<evidence type="ECO:0000256" key="4">
    <source>
        <dbReference type="ARBA" id="ARBA00023242"/>
    </source>
</evidence>
<dbReference type="EMBL" id="HBIS01004366">
    <property type="protein sequence ID" value="CAE0610144.1"/>
    <property type="molecule type" value="Transcribed_RNA"/>
</dbReference>
<gene>
    <name evidence="9" type="ORF">PSAL00342_LOCUS3967</name>
</gene>
<feature type="domain" description="Pre-mRNA-splicing factor 3" evidence="8">
    <location>
        <begin position="251"/>
        <end position="449"/>
    </location>
</feature>
<evidence type="ECO:0000256" key="1">
    <source>
        <dbReference type="ARBA" id="ARBA00004123"/>
    </source>
</evidence>
<evidence type="ECO:0000313" key="9">
    <source>
        <dbReference type="EMBL" id="CAE0610144.1"/>
    </source>
</evidence>
<accession>A0A7S3UEB9</accession>
<evidence type="ECO:0000259" key="7">
    <source>
        <dbReference type="Pfam" id="PF06544"/>
    </source>
</evidence>
<keyword evidence="5" id="KW-0175">Coiled coil</keyword>
<feature type="compositionally biased region" description="Low complexity" evidence="6">
    <location>
        <begin position="67"/>
        <end position="84"/>
    </location>
</feature>
<keyword evidence="3" id="KW-0508">mRNA splicing</keyword>
<feature type="compositionally biased region" description="Polar residues" evidence="6">
    <location>
        <begin position="8"/>
        <end position="25"/>
    </location>
</feature>
<keyword evidence="4" id="KW-0539">Nucleus</keyword>
<feature type="compositionally biased region" description="Basic and acidic residues" evidence="6">
    <location>
        <begin position="290"/>
        <end position="309"/>
    </location>
</feature>
<dbReference type="InterPro" id="IPR013881">
    <property type="entry name" value="Pre-mRNA_splic_Prp3_dom"/>
</dbReference>
<feature type="compositionally biased region" description="Low complexity" evidence="6">
    <location>
        <begin position="109"/>
        <end position="119"/>
    </location>
</feature>
<dbReference type="InterPro" id="IPR010541">
    <property type="entry name" value="Prp3_C"/>
</dbReference>
<evidence type="ECO:0000256" key="6">
    <source>
        <dbReference type="SAM" id="MobiDB-lite"/>
    </source>
</evidence>
<evidence type="ECO:0000259" key="8">
    <source>
        <dbReference type="Pfam" id="PF08572"/>
    </source>
</evidence>
<dbReference type="GO" id="GO:0046540">
    <property type="term" value="C:U4/U6 x U5 tri-snRNP complex"/>
    <property type="evidence" value="ECO:0007669"/>
    <property type="project" value="InterPro"/>
</dbReference>
<dbReference type="AlphaFoldDB" id="A0A7S3UEB9"/>
<feature type="region of interest" description="Disordered" evidence="6">
    <location>
        <begin position="1"/>
        <end position="30"/>
    </location>
</feature>